<evidence type="ECO:0000256" key="3">
    <source>
        <dbReference type="ARBA" id="ARBA00013368"/>
    </source>
</evidence>
<dbReference type="RefSeq" id="WP_013279728.1">
    <property type="nucleotide sequence ID" value="NC_014387.1"/>
</dbReference>
<dbReference type="Pfam" id="PF13476">
    <property type="entry name" value="AAA_23"/>
    <property type="match status" value="1"/>
</dbReference>
<reference evidence="6 7" key="1">
    <citation type="journal article" date="2010" name="PLoS ONE">
        <title>The glycobiome of the rumen bacterium Butyrivibrio proteoclasticus B316(T) highlights adaptation to a polysaccharide-rich environment.</title>
        <authorList>
            <person name="Kelly W.J."/>
            <person name="Leahy S.C."/>
            <person name="Altermann E."/>
            <person name="Yeoman C.J."/>
            <person name="Dunne J.C."/>
            <person name="Kong Z."/>
            <person name="Pacheco D.M."/>
            <person name="Li D."/>
            <person name="Noel S.J."/>
            <person name="Moon C.D."/>
            <person name="Cookson A.L."/>
            <person name="Attwood G.T."/>
        </authorList>
    </citation>
    <scope>NUCLEOTIDE SEQUENCE [LARGE SCALE GENOMIC DNA]</scope>
    <source>
        <strain evidence="7">ATCC 51982 / DSM 14932 / B316</strain>
    </source>
</reference>
<keyword evidence="6" id="KW-0378">Hydrolase</keyword>
<protein>
    <recommendedName>
        <fullName evidence="3">Nuclease SbcCD subunit C</fullName>
    </recommendedName>
</protein>
<evidence type="ECO:0000256" key="1">
    <source>
        <dbReference type="ARBA" id="ARBA00006930"/>
    </source>
</evidence>
<feature type="coiled-coil region" evidence="4">
    <location>
        <begin position="565"/>
        <end position="710"/>
    </location>
</feature>
<dbReference type="Proteomes" id="UP000001299">
    <property type="component" value="Chromosome 1"/>
</dbReference>
<evidence type="ECO:0000313" key="6">
    <source>
        <dbReference type="EMBL" id="ADL33071.1"/>
    </source>
</evidence>
<comment type="similarity">
    <text evidence="1">Belongs to the SMC family. SbcC subfamily.</text>
</comment>
<dbReference type="SUPFAM" id="SSF52540">
    <property type="entry name" value="P-loop containing nucleoside triphosphate hydrolases"/>
    <property type="match status" value="2"/>
</dbReference>
<dbReference type="eggNOG" id="COG0419">
    <property type="taxonomic scope" value="Bacteria"/>
</dbReference>
<evidence type="ECO:0000313" key="7">
    <source>
        <dbReference type="Proteomes" id="UP000001299"/>
    </source>
</evidence>
<dbReference type="HOGENOM" id="CLU_004785_2_0_9"/>
<evidence type="ECO:0000259" key="5">
    <source>
        <dbReference type="Pfam" id="PF13476"/>
    </source>
</evidence>
<dbReference type="InterPro" id="IPR027417">
    <property type="entry name" value="P-loop_NTPase"/>
</dbReference>
<dbReference type="GO" id="GO:0016887">
    <property type="term" value="F:ATP hydrolysis activity"/>
    <property type="evidence" value="ECO:0007669"/>
    <property type="project" value="InterPro"/>
</dbReference>
<proteinExistence type="inferred from homology"/>
<feature type="coiled-coil region" evidence="4">
    <location>
        <begin position="359"/>
        <end position="434"/>
    </location>
</feature>
<dbReference type="Gene3D" id="3.40.50.300">
    <property type="entry name" value="P-loop containing nucleotide triphosphate hydrolases"/>
    <property type="match status" value="2"/>
</dbReference>
<name>E0RYJ0_BUTPB</name>
<dbReference type="GO" id="GO:0006302">
    <property type="term" value="P:double-strand break repair"/>
    <property type="evidence" value="ECO:0007669"/>
    <property type="project" value="InterPro"/>
</dbReference>
<dbReference type="PANTHER" id="PTHR32114">
    <property type="entry name" value="ABC TRANSPORTER ABCH.3"/>
    <property type="match status" value="1"/>
</dbReference>
<dbReference type="Pfam" id="PF13558">
    <property type="entry name" value="SbcC_Walker_B"/>
    <property type="match status" value="1"/>
</dbReference>
<dbReference type="KEGG" id="bpb:bpr_I0323"/>
<feature type="coiled-coil region" evidence="4">
    <location>
        <begin position="246"/>
        <end position="297"/>
    </location>
</feature>
<sequence>MRPINLNLSAFGPYAGEIKLNMDDLGDKGLYLITGDTGAGKTTIFDAICFALFGEASGGSREAAMLRSKYAEADTPTFVEMSFTHGGKEYYIKRNPEYMRPAKRGDGVKKELPGAELHMPDGKVITKVRDVNTAVEELLGIDRGQFSQIAMLAQGDFLKLLLADTKERQEIFRKLFKTGYYQTLQARLEEERKKCYGICDDAQKSVKHYISGIMCDEEDVLSIEVNKARAGEMMTSDVLELIKKLIDSDSRILDETRKEIESLNKELEEVNKKVGKAEQLRKAEENLKVTSEIYEKELPMQEELKDRLSLIEKKLPEKEEYHKEQAQIEAELPGYIEYEQLTDREKELNNAIELDKTGAQKEADNIKEYTLRQEELKTELEGYQNAGADREKYLAEKKSAEDKYKRLLEISDRIKKLIQDEQKLEAERECYLELDREYQEKNICYEHIFKAYRDGQAGVLAKTLEEGKPCPVCGSLTHPNPATSEGEVPTDAELKNAKNAADAARDAATRASRKCGELASTLYANKVNLSDELKAIADMDEKDLSAMRESTASIIADTKEIVDGINSKLDEMDKLLERKEEIENKLPDLENKTLKSREKESSIKEKLAADEAALEAVLGRKDKLKENFRFDSKAAAENRIIELKKKIIDIQSEYEKADKDMKEHTEKISLLKGQIKALSETIEKSEQIELATELDNKTRLEETRSELTKRATSASLRIETNTTARAGIEEKCDELSVAEKRYAYVSSLADTANGKLSGKEKIMLETYIQTTYFDRIIARANLRFMKMSDAQYELKRLEEASNNRSQSGLDLGVIDHYNGSQRSVKTLSGGESFMAALSLALGLSDEIQSSAGGIQIDTMFVDEGFGTLDSDSLELAYNALAGLTEGNRLVGIISHVSELKDKIDKQIVVTKEKSGGSKAQIIA</sequence>
<comment type="subunit">
    <text evidence="2">Heterodimer of SbcC and SbcD.</text>
</comment>
<dbReference type="PANTHER" id="PTHR32114:SF2">
    <property type="entry name" value="ABC TRANSPORTER ABCH.3"/>
    <property type="match status" value="1"/>
</dbReference>
<evidence type="ECO:0000256" key="2">
    <source>
        <dbReference type="ARBA" id="ARBA00011322"/>
    </source>
</evidence>
<organism evidence="6 7">
    <name type="scientific">Butyrivibrio proteoclasticus (strain ATCC 51982 / DSM 14932 / B316)</name>
    <name type="common">Clostridium proteoclasticum</name>
    <dbReference type="NCBI Taxonomy" id="515622"/>
    <lineage>
        <taxon>Bacteria</taxon>
        <taxon>Bacillati</taxon>
        <taxon>Bacillota</taxon>
        <taxon>Clostridia</taxon>
        <taxon>Lachnospirales</taxon>
        <taxon>Lachnospiraceae</taxon>
        <taxon>Butyrivibrio</taxon>
    </lineage>
</organism>
<evidence type="ECO:0000256" key="4">
    <source>
        <dbReference type="SAM" id="Coils"/>
    </source>
</evidence>
<keyword evidence="6" id="KW-0540">Nuclease</keyword>
<dbReference type="AlphaFoldDB" id="E0RYJ0"/>
<dbReference type="EMBL" id="CP001810">
    <property type="protein sequence ID" value="ADL33071.1"/>
    <property type="molecule type" value="Genomic_DNA"/>
</dbReference>
<keyword evidence="7" id="KW-1185">Reference proteome</keyword>
<dbReference type="GO" id="GO:0004527">
    <property type="term" value="F:exonuclease activity"/>
    <property type="evidence" value="ECO:0007669"/>
    <property type="project" value="UniProtKB-KW"/>
</dbReference>
<accession>E0RYJ0</accession>
<keyword evidence="4" id="KW-0175">Coiled coil</keyword>
<keyword evidence="6" id="KW-0269">Exonuclease</keyword>
<dbReference type="InterPro" id="IPR038729">
    <property type="entry name" value="Rad50/SbcC_AAA"/>
</dbReference>
<feature type="domain" description="Rad50/SbcC-type AAA" evidence="5">
    <location>
        <begin position="6"/>
        <end position="273"/>
    </location>
</feature>
<dbReference type="STRING" id="515622.bpr_I0323"/>
<gene>
    <name evidence="6" type="primary">sbcC</name>
    <name evidence="6" type="ordered locus">bpr_I0323</name>
</gene>